<comment type="caution">
    <text evidence="1">The sequence shown here is derived from an EMBL/GenBank/DDBJ whole genome shotgun (WGS) entry which is preliminary data.</text>
</comment>
<dbReference type="InterPro" id="IPR036691">
    <property type="entry name" value="Endo/exonu/phosph_ase_sf"/>
</dbReference>
<keyword evidence="2" id="KW-1185">Reference proteome</keyword>
<evidence type="ECO:0000313" key="1">
    <source>
        <dbReference type="EMBL" id="GBP34316.1"/>
    </source>
</evidence>
<organism evidence="1 2">
    <name type="scientific">Eumeta variegata</name>
    <name type="common">Bagworm moth</name>
    <name type="synonym">Eumeta japonica</name>
    <dbReference type="NCBI Taxonomy" id="151549"/>
    <lineage>
        <taxon>Eukaryota</taxon>
        <taxon>Metazoa</taxon>
        <taxon>Ecdysozoa</taxon>
        <taxon>Arthropoda</taxon>
        <taxon>Hexapoda</taxon>
        <taxon>Insecta</taxon>
        <taxon>Pterygota</taxon>
        <taxon>Neoptera</taxon>
        <taxon>Endopterygota</taxon>
        <taxon>Lepidoptera</taxon>
        <taxon>Glossata</taxon>
        <taxon>Ditrysia</taxon>
        <taxon>Tineoidea</taxon>
        <taxon>Psychidae</taxon>
        <taxon>Oiketicinae</taxon>
        <taxon>Eumeta</taxon>
    </lineage>
</organism>
<dbReference type="SUPFAM" id="SSF56219">
    <property type="entry name" value="DNase I-like"/>
    <property type="match status" value="1"/>
</dbReference>
<dbReference type="AlphaFoldDB" id="A0A4C1V790"/>
<name>A0A4C1V790_EUMVA</name>
<reference evidence="1 2" key="1">
    <citation type="journal article" date="2019" name="Commun. Biol.">
        <title>The bagworm genome reveals a unique fibroin gene that provides high tensile strength.</title>
        <authorList>
            <person name="Kono N."/>
            <person name="Nakamura H."/>
            <person name="Ohtoshi R."/>
            <person name="Tomita M."/>
            <person name="Numata K."/>
            <person name="Arakawa K."/>
        </authorList>
    </citation>
    <scope>NUCLEOTIDE SEQUENCE [LARGE SCALE GENOMIC DNA]</scope>
</reference>
<sequence length="103" mass="11095">MSKYGVDIALIQDTFLKPSRPKACAIAGYVQLQTDRTHAKKGSTALYCSRTLHCFPIAIPPLIYMEATGCKLALTGHGTLVIPRVYLPSPKSCSGATSERSLP</sequence>
<evidence type="ECO:0000313" key="2">
    <source>
        <dbReference type="Proteomes" id="UP000299102"/>
    </source>
</evidence>
<dbReference type="OrthoDB" id="7487383at2759"/>
<dbReference type="Gene3D" id="3.60.10.10">
    <property type="entry name" value="Endonuclease/exonuclease/phosphatase"/>
    <property type="match status" value="1"/>
</dbReference>
<proteinExistence type="predicted"/>
<dbReference type="Proteomes" id="UP000299102">
    <property type="component" value="Unassembled WGS sequence"/>
</dbReference>
<gene>
    <name evidence="1" type="ORF">EVAR_7367_1</name>
</gene>
<protein>
    <submittedName>
        <fullName evidence="1">Uncharacterized protein</fullName>
    </submittedName>
</protein>
<accession>A0A4C1V790</accession>
<dbReference type="EMBL" id="BGZK01000287">
    <property type="protein sequence ID" value="GBP34316.1"/>
    <property type="molecule type" value="Genomic_DNA"/>
</dbReference>